<dbReference type="AlphaFoldDB" id="A0A382RZD0"/>
<gene>
    <name evidence="1" type="ORF">METZ01_LOCUS355918</name>
</gene>
<dbReference type="EMBL" id="UINC01125317">
    <property type="protein sequence ID" value="SVD03064.1"/>
    <property type="molecule type" value="Genomic_DNA"/>
</dbReference>
<sequence>MSLSQTPEITDARTVLETEAAAIKLAAERLDANFVRAVEILDVPEGKI</sequence>
<feature type="non-terminal residue" evidence="1">
    <location>
        <position position="48"/>
    </location>
</feature>
<proteinExistence type="predicted"/>
<organism evidence="1">
    <name type="scientific">marine metagenome</name>
    <dbReference type="NCBI Taxonomy" id="408172"/>
    <lineage>
        <taxon>unclassified sequences</taxon>
        <taxon>metagenomes</taxon>
        <taxon>ecological metagenomes</taxon>
    </lineage>
</organism>
<reference evidence="1" key="1">
    <citation type="submission" date="2018-05" db="EMBL/GenBank/DDBJ databases">
        <authorList>
            <person name="Lanie J.A."/>
            <person name="Ng W.-L."/>
            <person name="Kazmierczak K.M."/>
            <person name="Andrzejewski T.M."/>
            <person name="Davidsen T.M."/>
            <person name="Wayne K.J."/>
            <person name="Tettelin H."/>
            <person name="Glass J.I."/>
            <person name="Rusch D."/>
            <person name="Podicherti R."/>
            <person name="Tsui H.-C.T."/>
            <person name="Winkler M.E."/>
        </authorList>
    </citation>
    <scope>NUCLEOTIDE SEQUENCE</scope>
</reference>
<accession>A0A382RZD0</accession>
<protein>
    <submittedName>
        <fullName evidence="1">Uncharacterized protein</fullName>
    </submittedName>
</protein>
<evidence type="ECO:0000313" key="1">
    <source>
        <dbReference type="EMBL" id="SVD03064.1"/>
    </source>
</evidence>
<name>A0A382RZD0_9ZZZZ</name>